<name>A0ABW3FGN5_9HYPH</name>
<accession>A0ABW3FGN5</accession>
<dbReference type="InterPro" id="IPR006439">
    <property type="entry name" value="HAD-SF_hydro_IA"/>
</dbReference>
<dbReference type="NCBIfam" id="TIGR01993">
    <property type="entry name" value="Pyr-5-nucltdase"/>
    <property type="match status" value="1"/>
</dbReference>
<dbReference type="NCBIfam" id="TIGR01509">
    <property type="entry name" value="HAD-SF-IA-v3"/>
    <property type="match status" value="1"/>
</dbReference>
<dbReference type="Gene3D" id="3.40.50.1000">
    <property type="entry name" value="HAD superfamily/HAD-like"/>
    <property type="match status" value="1"/>
</dbReference>
<reference evidence="2" key="1">
    <citation type="journal article" date="2019" name="Int. J. Syst. Evol. Microbiol.">
        <title>The Global Catalogue of Microorganisms (GCM) 10K type strain sequencing project: providing services to taxonomists for standard genome sequencing and annotation.</title>
        <authorList>
            <consortium name="The Broad Institute Genomics Platform"/>
            <consortium name="The Broad Institute Genome Sequencing Center for Infectious Disease"/>
            <person name="Wu L."/>
            <person name="Ma J."/>
        </authorList>
    </citation>
    <scope>NUCLEOTIDE SEQUENCE [LARGE SCALE GENOMIC DNA]</scope>
    <source>
        <strain evidence="2">CCUG 60023</strain>
    </source>
</reference>
<sequence length="250" mass="28409">MTAPYKAHTPEELSTAFGHVREWVFDLDNTLYPRHCDLFAQIDWKMTDYVSELLGKPKDEARKVQKDMYRKYGTTLRGLMEEHHIDPHDFLDKVHDIDYSPVEPNPALGALIAALPGRKHIFTNGDVPHAKRTTDRLGITEHFDGVFDIVASNLMPKPEVEPYHKFMSEHAVDPTKAAMFEDMPRNLDVPKTLSMRTVLVVPARGSEHSAEDWEHKVENDAAIDFATDDLDVFLADVLQAFEIQPATSDT</sequence>
<dbReference type="SUPFAM" id="SSF56784">
    <property type="entry name" value="HAD-like"/>
    <property type="match status" value="1"/>
</dbReference>
<dbReference type="PANTHER" id="PTHR12725:SF117">
    <property type="entry name" value="HALOACID DEHALOGENASE-LIKE HYDROLASE"/>
    <property type="match status" value="1"/>
</dbReference>
<dbReference type="CDD" id="cd02604">
    <property type="entry name" value="HAD_5NT"/>
    <property type="match status" value="1"/>
</dbReference>
<dbReference type="InterPro" id="IPR010237">
    <property type="entry name" value="Pyr-5-nucltdase"/>
</dbReference>
<dbReference type="SFLD" id="SFLDG01129">
    <property type="entry name" value="C1.5:_HAD__Beta-PGM__Phosphata"/>
    <property type="match status" value="1"/>
</dbReference>
<dbReference type="SFLD" id="SFLDS00003">
    <property type="entry name" value="Haloacid_Dehalogenase"/>
    <property type="match status" value="1"/>
</dbReference>
<dbReference type="PANTHER" id="PTHR12725">
    <property type="entry name" value="HALOACID DEHALOGENASE-LIKE HYDROLASE"/>
    <property type="match status" value="1"/>
</dbReference>
<protein>
    <submittedName>
        <fullName evidence="1">Pyrimidine 5'-nucleotidase</fullName>
    </submittedName>
</protein>
<keyword evidence="2" id="KW-1185">Reference proteome</keyword>
<dbReference type="Proteomes" id="UP001597101">
    <property type="component" value="Unassembled WGS sequence"/>
</dbReference>
<organism evidence="1 2">
    <name type="scientific">Pseudahrensia aquimaris</name>
    <dbReference type="NCBI Taxonomy" id="744461"/>
    <lineage>
        <taxon>Bacteria</taxon>
        <taxon>Pseudomonadati</taxon>
        <taxon>Pseudomonadota</taxon>
        <taxon>Alphaproteobacteria</taxon>
        <taxon>Hyphomicrobiales</taxon>
        <taxon>Ahrensiaceae</taxon>
        <taxon>Pseudahrensia</taxon>
    </lineage>
</organism>
<proteinExistence type="predicted"/>
<dbReference type="Pfam" id="PF00702">
    <property type="entry name" value="Hydrolase"/>
    <property type="match status" value="1"/>
</dbReference>
<dbReference type="SFLD" id="SFLDG01132">
    <property type="entry name" value="C1.5.3:_5'-Nucleotidase_Like"/>
    <property type="match status" value="1"/>
</dbReference>
<comment type="caution">
    <text evidence="1">The sequence shown here is derived from an EMBL/GenBank/DDBJ whole genome shotgun (WGS) entry which is preliminary data.</text>
</comment>
<dbReference type="InterPro" id="IPR036412">
    <property type="entry name" value="HAD-like_sf"/>
</dbReference>
<dbReference type="InterPro" id="IPR023214">
    <property type="entry name" value="HAD_sf"/>
</dbReference>
<dbReference type="Gene3D" id="1.10.150.450">
    <property type="match status" value="1"/>
</dbReference>
<dbReference type="EMBL" id="JBHTJV010000009">
    <property type="protein sequence ID" value="MFD0916903.1"/>
    <property type="molecule type" value="Genomic_DNA"/>
</dbReference>
<dbReference type="RefSeq" id="WP_377212748.1">
    <property type="nucleotide sequence ID" value="NZ_JBHTJV010000009.1"/>
</dbReference>
<evidence type="ECO:0000313" key="2">
    <source>
        <dbReference type="Proteomes" id="UP001597101"/>
    </source>
</evidence>
<gene>
    <name evidence="1" type="ORF">ACFQ14_10840</name>
</gene>
<evidence type="ECO:0000313" key="1">
    <source>
        <dbReference type="EMBL" id="MFD0916903.1"/>
    </source>
</evidence>